<accession>X1EF56</accession>
<sequence>MSLVGPRPYLPREFEKMGGYRKTILKALPGMAGLWQVSGKNELTFEDRLRLEEYYVRNWSLWLDFVILVKTVKVVWRGEGV</sequence>
<name>X1EF56_9ZZZZ</name>
<gene>
    <name evidence="2" type="ORF">S01H4_62042</name>
</gene>
<evidence type="ECO:0000259" key="1">
    <source>
        <dbReference type="Pfam" id="PF02397"/>
    </source>
</evidence>
<dbReference type="InterPro" id="IPR003362">
    <property type="entry name" value="Bact_transf"/>
</dbReference>
<dbReference type="GO" id="GO:0016780">
    <property type="term" value="F:phosphotransferase activity, for other substituted phosphate groups"/>
    <property type="evidence" value="ECO:0007669"/>
    <property type="project" value="TreeGrafter"/>
</dbReference>
<feature type="domain" description="Bacterial sugar transferase" evidence="1">
    <location>
        <begin position="1"/>
        <end position="76"/>
    </location>
</feature>
<dbReference type="PANTHER" id="PTHR30576:SF10">
    <property type="entry name" value="SLL5057 PROTEIN"/>
    <property type="match status" value="1"/>
</dbReference>
<reference evidence="2" key="1">
    <citation type="journal article" date="2014" name="Front. Microbiol.">
        <title>High frequency of phylogenetically diverse reductive dehalogenase-homologous genes in deep subseafloor sedimentary metagenomes.</title>
        <authorList>
            <person name="Kawai M."/>
            <person name="Futagami T."/>
            <person name="Toyoda A."/>
            <person name="Takaki Y."/>
            <person name="Nishi S."/>
            <person name="Hori S."/>
            <person name="Arai W."/>
            <person name="Tsubouchi T."/>
            <person name="Morono Y."/>
            <person name="Uchiyama I."/>
            <person name="Ito T."/>
            <person name="Fujiyama A."/>
            <person name="Inagaki F."/>
            <person name="Takami H."/>
        </authorList>
    </citation>
    <scope>NUCLEOTIDE SEQUENCE</scope>
    <source>
        <strain evidence="2">Expedition CK06-06</strain>
    </source>
</reference>
<dbReference type="AlphaFoldDB" id="X1EF56"/>
<evidence type="ECO:0000313" key="2">
    <source>
        <dbReference type="EMBL" id="GAH15779.1"/>
    </source>
</evidence>
<dbReference type="EMBL" id="BART01036925">
    <property type="protein sequence ID" value="GAH15779.1"/>
    <property type="molecule type" value="Genomic_DNA"/>
</dbReference>
<comment type="caution">
    <text evidence="2">The sequence shown here is derived from an EMBL/GenBank/DDBJ whole genome shotgun (WGS) entry which is preliminary data.</text>
</comment>
<proteinExistence type="predicted"/>
<dbReference type="PANTHER" id="PTHR30576">
    <property type="entry name" value="COLANIC BIOSYNTHESIS UDP-GLUCOSE LIPID CARRIER TRANSFERASE"/>
    <property type="match status" value="1"/>
</dbReference>
<organism evidence="2">
    <name type="scientific">marine sediment metagenome</name>
    <dbReference type="NCBI Taxonomy" id="412755"/>
    <lineage>
        <taxon>unclassified sequences</taxon>
        <taxon>metagenomes</taxon>
        <taxon>ecological metagenomes</taxon>
    </lineage>
</organism>
<dbReference type="Pfam" id="PF02397">
    <property type="entry name" value="Bac_transf"/>
    <property type="match status" value="1"/>
</dbReference>
<protein>
    <recommendedName>
        <fullName evidence="1">Bacterial sugar transferase domain-containing protein</fullName>
    </recommendedName>
</protein>